<accession>A0A4Y9YB22</accession>
<dbReference type="InterPro" id="IPR036259">
    <property type="entry name" value="MFS_trans_sf"/>
</dbReference>
<reference evidence="8 9" key="1">
    <citation type="submission" date="2019-02" db="EMBL/GenBank/DDBJ databases">
        <title>Genome sequencing of the rare red list fungi Dentipellis fragilis.</title>
        <authorList>
            <person name="Buettner E."/>
            <person name="Kellner H."/>
        </authorList>
    </citation>
    <scope>NUCLEOTIDE SEQUENCE [LARGE SCALE GENOMIC DNA]</scope>
    <source>
        <strain evidence="8 9">DSM 105465</strain>
    </source>
</reference>
<dbReference type="SUPFAM" id="SSF103473">
    <property type="entry name" value="MFS general substrate transporter"/>
    <property type="match status" value="1"/>
</dbReference>
<feature type="transmembrane region" description="Helical" evidence="6">
    <location>
        <begin position="482"/>
        <end position="500"/>
    </location>
</feature>
<dbReference type="EMBL" id="SEOQ01000667">
    <property type="protein sequence ID" value="TFY58661.1"/>
    <property type="molecule type" value="Genomic_DNA"/>
</dbReference>
<feature type="transmembrane region" description="Helical" evidence="6">
    <location>
        <begin position="238"/>
        <end position="260"/>
    </location>
</feature>
<dbReference type="AlphaFoldDB" id="A0A4Y9YB22"/>
<feature type="transmembrane region" description="Helical" evidence="6">
    <location>
        <begin position="177"/>
        <end position="199"/>
    </location>
</feature>
<dbReference type="Proteomes" id="UP000298327">
    <property type="component" value="Unassembled WGS sequence"/>
</dbReference>
<gene>
    <name evidence="8" type="ORF">EVG20_g8060</name>
</gene>
<feature type="transmembrane region" description="Helical" evidence="6">
    <location>
        <begin position="211"/>
        <end position="232"/>
    </location>
</feature>
<dbReference type="CDD" id="cd17323">
    <property type="entry name" value="MFS_Tpo1_MDR_like"/>
    <property type="match status" value="1"/>
</dbReference>
<evidence type="ECO:0000256" key="3">
    <source>
        <dbReference type="ARBA" id="ARBA00022989"/>
    </source>
</evidence>
<dbReference type="Pfam" id="PF07690">
    <property type="entry name" value="MFS_1"/>
    <property type="match status" value="1"/>
</dbReference>
<dbReference type="PANTHER" id="PTHR23502">
    <property type="entry name" value="MAJOR FACILITATOR SUPERFAMILY"/>
    <property type="match status" value="1"/>
</dbReference>
<evidence type="ECO:0000256" key="1">
    <source>
        <dbReference type="ARBA" id="ARBA00004141"/>
    </source>
</evidence>
<dbReference type="FunFam" id="1.20.1250.20:FF:000011">
    <property type="entry name" value="MFS multidrug transporter, putative"/>
    <property type="match status" value="1"/>
</dbReference>
<organism evidence="8 9">
    <name type="scientific">Dentipellis fragilis</name>
    <dbReference type="NCBI Taxonomy" id="205917"/>
    <lineage>
        <taxon>Eukaryota</taxon>
        <taxon>Fungi</taxon>
        <taxon>Dikarya</taxon>
        <taxon>Basidiomycota</taxon>
        <taxon>Agaricomycotina</taxon>
        <taxon>Agaricomycetes</taxon>
        <taxon>Russulales</taxon>
        <taxon>Hericiaceae</taxon>
        <taxon>Dentipellis</taxon>
    </lineage>
</organism>
<feature type="region of interest" description="Disordered" evidence="5">
    <location>
        <begin position="1"/>
        <end position="41"/>
    </location>
</feature>
<dbReference type="InterPro" id="IPR011701">
    <property type="entry name" value="MFS"/>
</dbReference>
<keyword evidence="3 6" id="KW-1133">Transmembrane helix</keyword>
<evidence type="ECO:0000313" key="8">
    <source>
        <dbReference type="EMBL" id="TFY58661.1"/>
    </source>
</evidence>
<keyword evidence="2 6" id="KW-0812">Transmembrane</keyword>
<feature type="transmembrane region" description="Helical" evidence="6">
    <location>
        <begin position="401"/>
        <end position="421"/>
    </location>
</feature>
<dbReference type="PANTHER" id="PTHR23502:SF60">
    <property type="entry name" value="MAJOR FACILITATOR SUPERFAMILY (MFS) PROFILE DOMAIN-CONTAINING PROTEIN-RELATED"/>
    <property type="match status" value="1"/>
</dbReference>
<feature type="transmembrane region" description="Helical" evidence="6">
    <location>
        <begin position="433"/>
        <end position="451"/>
    </location>
</feature>
<evidence type="ECO:0000259" key="7">
    <source>
        <dbReference type="PROSITE" id="PS50850"/>
    </source>
</evidence>
<dbReference type="InterPro" id="IPR020846">
    <property type="entry name" value="MFS_dom"/>
</dbReference>
<name>A0A4Y9YB22_9AGAM</name>
<evidence type="ECO:0000256" key="2">
    <source>
        <dbReference type="ARBA" id="ARBA00022692"/>
    </source>
</evidence>
<evidence type="ECO:0000256" key="4">
    <source>
        <dbReference type="ARBA" id="ARBA00023136"/>
    </source>
</evidence>
<comment type="subcellular location">
    <subcellularLocation>
        <location evidence="1">Membrane</location>
        <topology evidence="1">Multi-pass membrane protein</topology>
    </subcellularLocation>
</comment>
<feature type="transmembrane region" description="Helical" evidence="6">
    <location>
        <begin position="83"/>
        <end position="104"/>
    </location>
</feature>
<feature type="transmembrane region" description="Helical" evidence="6">
    <location>
        <begin position="360"/>
        <end position="380"/>
    </location>
</feature>
<dbReference type="STRING" id="205917.A0A4Y9YB22"/>
<keyword evidence="4 6" id="KW-0472">Membrane</keyword>
<feature type="transmembrane region" description="Helical" evidence="6">
    <location>
        <begin position="321"/>
        <end position="340"/>
    </location>
</feature>
<feature type="compositionally biased region" description="Basic and acidic residues" evidence="5">
    <location>
        <begin position="9"/>
        <end position="35"/>
    </location>
</feature>
<feature type="transmembrane region" description="Helical" evidence="6">
    <location>
        <begin position="116"/>
        <end position="140"/>
    </location>
</feature>
<evidence type="ECO:0000256" key="6">
    <source>
        <dbReference type="SAM" id="Phobius"/>
    </source>
</evidence>
<dbReference type="OrthoDB" id="6770063at2759"/>
<keyword evidence="9" id="KW-1185">Reference proteome</keyword>
<sequence length="514" mass="56250">MSLSSPNDLESRTLNEGKEDLEAGLSDRHVSKEAVSDQEITQVPRQASLANQEQNEDEFVIIVNWDGTDDPASPRNWSFRKKWGAIAIVSAFTFISPIASSMVAPASAQIASEMGITSSVVTAMTISVFILAYAVGPLVLGPLSEIYGRSRVLQIANMWFLAWNLGCGFAQNTAELIVFRFFAGLGGSAPLSIGGGVIGDLFHPQQRGQAIAIYTLAPLVGPVVAPVAGAWIAERSTWRWVFWATTIADACVQLMGLLFLKETYGPVLLERRAATIRAELSEDERAHTRVRTIFEGEDRDWKAILKRALTRPFAMFAREPILDLISIYTAFLYGLLYLFITTLPEIFQQTYHQPIGLAGLHYIALGLGLFTGAQIGARSLDRSYKYFTAKNGGVSRPEYRLPQMMPATLILPAGLLLAGWTAHNHVFWFAPDVGIYLVGLSIILMNLTLAASTFLRSLAGFGFPLFAPAMFNALGYGKGDTILAAVALALAPVPVFFWKYGERIRGMSRTARKA</sequence>
<evidence type="ECO:0000313" key="9">
    <source>
        <dbReference type="Proteomes" id="UP000298327"/>
    </source>
</evidence>
<evidence type="ECO:0000256" key="5">
    <source>
        <dbReference type="SAM" id="MobiDB-lite"/>
    </source>
</evidence>
<dbReference type="Gene3D" id="1.20.1250.20">
    <property type="entry name" value="MFS general substrate transporter like domains"/>
    <property type="match status" value="1"/>
</dbReference>
<dbReference type="GO" id="GO:0022857">
    <property type="term" value="F:transmembrane transporter activity"/>
    <property type="evidence" value="ECO:0007669"/>
    <property type="project" value="InterPro"/>
</dbReference>
<dbReference type="PROSITE" id="PS50850">
    <property type="entry name" value="MFS"/>
    <property type="match status" value="1"/>
</dbReference>
<proteinExistence type="predicted"/>
<feature type="domain" description="Major facilitator superfamily (MFS) profile" evidence="7">
    <location>
        <begin position="85"/>
        <end position="514"/>
    </location>
</feature>
<comment type="caution">
    <text evidence="8">The sequence shown here is derived from an EMBL/GenBank/DDBJ whole genome shotgun (WGS) entry which is preliminary data.</text>
</comment>
<protein>
    <recommendedName>
        <fullName evidence="7">Major facilitator superfamily (MFS) profile domain-containing protein</fullName>
    </recommendedName>
</protein>
<dbReference type="GO" id="GO:0016020">
    <property type="term" value="C:membrane"/>
    <property type="evidence" value="ECO:0007669"/>
    <property type="project" value="UniProtKB-SubCell"/>
</dbReference>